<dbReference type="KEGG" id="por:APT59_21100"/>
<organism evidence="2 3">
    <name type="scientific">Pseudomonas oryzihabitans</name>
    <dbReference type="NCBI Taxonomy" id="47885"/>
    <lineage>
        <taxon>Bacteria</taxon>
        <taxon>Pseudomonadati</taxon>
        <taxon>Pseudomonadota</taxon>
        <taxon>Gammaproteobacteria</taxon>
        <taxon>Pseudomonadales</taxon>
        <taxon>Pseudomonadaceae</taxon>
        <taxon>Pseudomonas</taxon>
    </lineage>
</organism>
<reference evidence="2 3" key="1">
    <citation type="submission" date="2016-01" db="EMBL/GenBank/DDBJ databases">
        <title>Annotation of Pseudomonas oryzihabitans USDA-ARS-USMARC-56511.</title>
        <authorList>
            <person name="Harhay G.P."/>
            <person name="Harhay D.M."/>
            <person name="Smith T.P.L."/>
            <person name="Bono J.L."/>
            <person name="Heaton M.P."/>
            <person name="Clawson M.L."/>
            <person name="Chitko-Mckown C.G."/>
            <person name="Capik S.F."/>
            <person name="DeDonder K.D."/>
            <person name="Apley M.D."/>
            <person name="Lubbers B.V."/>
            <person name="White B.J."/>
            <person name="Larson R.L."/>
        </authorList>
    </citation>
    <scope>NUCLEOTIDE SEQUENCE [LARGE SCALE GENOMIC DNA]</scope>
    <source>
        <strain evidence="2 3">USDA-ARS-USMARC-56511</strain>
    </source>
</reference>
<dbReference type="Proteomes" id="UP000064137">
    <property type="component" value="Chromosome"/>
</dbReference>
<dbReference type="EMBL" id="CP013987">
    <property type="protein sequence ID" value="ALZ86585.1"/>
    <property type="molecule type" value="Genomic_DNA"/>
</dbReference>
<evidence type="ECO:0000259" key="1">
    <source>
        <dbReference type="Pfam" id="PF10026"/>
    </source>
</evidence>
<dbReference type="OrthoDB" id="69012at2"/>
<gene>
    <name evidence="2" type="ORF">APT59_21100</name>
</gene>
<dbReference type="InterPro" id="IPR018728">
    <property type="entry name" value="DUF2268"/>
</dbReference>
<feature type="domain" description="DUF2268" evidence="1">
    <location>
        <begin position="36"/>
        <end position="204"/>
    </location>
</feature>
<evidence type="ECO:0000313" key="2">
    <source>
        <dbReference type="EMBL" id="ALZ86585.1"/>
    </source>
</evidence>
<proteinExistence type="predicted"/>
<evidence type="ECO:0000313" key="3">
    <source>
        <dbReference type="Proteomes" id="UP000064137"/>
    </source>
</evidence>
<name>A0A0U4XXW5_9PSED</name>
<protein>
    <recommendedName>
        <fullName evidence="1">DUF2268 domain-containing protein</fullName>
    </recommendedName>
</protein>
<sequence>MSCVLHLLNASGRLDPWRAILEETFTDALPRIAAHLPEQRVDVVVQAGAWVIPELGLNGYSPDAERVFLTLDPDSPHLQQAFPDRFTALLGHELHHCLRHVGPGYGSTLGEALVSEGLACQFERELIGRLPFYAQAAPQDMAAHWEALGAELDQPYDHARWFFGSGDLPRHLGYALGSWRVGRYLQRHGLTAATSGQRPADTFLAE</sequence>
<accession>A0A0U4XXW5</accession>
<dbReference type="Pfam" id="PF10026">
    <property type="entry name" value="DUF2268"/>
    <property type="match status" value="1"/>
</dbReference>
<dbReference type="AlphaFoldDB" id="A0A0U4XXW5"/>
<dbReference type="RefSeq" id="WP_059316633.1">
    <property type="nucleotide sequence ID" value="NZ_CP013987.1"/>
</dbReference>